<evidence type="ECO:0000313" key="1">
    <source>
        <dbReference type="EMBL" id="RGV56553.1"/>
    </source>
</evidence>
<dbReference type="Proteomes" id="UP000286270">
    <property type="component" value="Unassembled WGS sequence"/>
</dbReference>
<dbReference type="RefSeq" id="WP_122142060.1">
    <property type="nucleotide sequence ID" value="NZ_QRZH01000004.1"/>
</dbReference>
<dbReference type="AlphaFoldDB" id="A0A412YGL1"/>
<protein>
    <submittedName>
        <fullName evidence="1">ABC transporter</fullName>
    </submittedName>
</protein>
<organism evidence="1 2">
    <name type="scientific">Bacteroides fragilis</name>
    <dbReference type="NCBI Taxonomy" id="817"/>
    <lineage>
        <taxon>Bacteria</taxon>
        <taxon>Pseudomonadati</taxon>
        <taxon>Bacteroidota</taxon>
        <taxon>Bacteroidia</taxon>
        <taxon>Bacteroidales</taxon>
        <taxon>Bacteroidaceae</taxon>
        <taxon>Bacteroides</taxon>
    </lineage>
</organism>
<comment type="caution">
    <text evidence="1">The sequence shown here is derived from an EMBL/GenBank/DDBJ whole genome shotgun (WGS) entry which is preliminary data.</text>
</comment>
<dbReference type="EMBL" id="QRZH01000004">
    <property type="protein sequence ID" value="RGV56553.1"/>
    <property type="molecule type" value="Genomic_DNA"/>
</dbReference>
<proteinExistence type="predicted"/>
<reference evidence="1 2" key="1">
    <citation type="submission" date="2018-08" db="EMBL/GenBank/DDBJ databases">
        <title>A genome reference for cultivated species of the human gut microbiota.</title>
        <authorList>
            <person name="Zou Y."/>
            <person name="Xue W."/>
            <person name="Luo G."/>
        </authorList>
    </citation>
    <scope>NUCLEOTIDE SEQUENCE [LARGE SCALE GENOMIC DNA]</scope>
    <source>
        <strain evidence="1 2">AF14-26</strain>
    </source>
</reference>
<sequence length="174" mass="19634">MATLSDAADNFKLFVGGLEKVVKHTIQSNADLVQDFIREQLYSGVNGRGKPLRPTYLNDPFFNSKDAGRWFHNAEGYMKWKMEKTPPAPSYLFLPPRDMKTPNLKIRGDYYSSITAIPINDGLRIESVGVSFGDDIEKKYGSIILAVGPEALGHFMVYFINPALREYYAEFGIL</sequence>
<accession>A0A412YGL1</accession>
<evidence type="ECO:0000313" key="2">
    <source>
        <dbReference type="Proteomes" id="UP000286270"/>
    </source>
</evidence>
<name>A0A412YGL1_BACFG</name>
<gene>
    <name evidence="1" type="ORF">DWW08_06115</name>
</gene>